<evidence type="ECO:0000256" key="2">
    <source>
        <dbReference type="PROSITE-ProRule" id="PRU00447"/>
    </source>
</evidence>
<dbReference type="GO" id="GO:0042981">
    <property type="term" value="P:regulation of apoptotic process"/>
    <property type="evidence" value="ECO:0007669"/>
    <property type="project" value="TreeGrafter"/>
</dbReference>
<dbReference type="AlphaFoldDB" id="A0AAD9E240"/>
<dbReference type="SMART" id="SM00266">
    <property type="entry name" value="CAD"/>
    <property type="match status" value="1"/>
</dbReference>
<dbReference type="Pfam" id="PF02017">
    <property type="entry name" value="CIDE-N"/>
    <property type="match status" value="1"/>
</dbReference>
<comment type="caution">
    <text evidence="6">The sequence shown here is derived from an EMBL/GenBank/DDBJ whole genome shotgun (WGS) entry which is preliminary data.</text>
</comment>
<evidence type="ECO:0000256" key="1">
    <source>
        <dbReference type="ARBA" id="ARBA00022703"/>
    </source>
</evidence>
<dbReference type="Proteomes" id="UP001239994">
    <property type="component" value="Unassembled WGS sequence"/>
</dbReference>
<proteinExistence type="predicted"/>
<feature type="domain" description="CIDE-N" evidence="5">
    <location>
        <begin position="20"/>
        <end position="98"/>
    </location>
</feature>
<evidence type="ECO:0000313" key="6">
    <source>
        <dbReference type="EMBL" id="KAK1801558.1"/>
    </source>
</evidence>
<evidence type="ECO:0000313" key="7">
    <source>
        <dbReference type="Proteomes" id="UP001239994"/>
    </source>
</evidence>
<dbReference type="GO" id="GO:0006915">
    <property type="term" value="P:apoptotic process"/>
    <property type="evidence" value="ECO:0007669"/>
    <property type="project" value="UniProtKB-UniRule"/>
</dbReference>
<feature type="region of interest" description="Disordered" evidence="4">
    <location>
        <begin position="304"/>
        <end position="327"/>
    </location>
</feature>
<dbReference type="InterPro" id="IPR015121">
    <property type="entry name" value="DNA_fragmentation_mid_dom"/>
</dbReference>
<dbReference type="PANTHER" id="PTHR12306">
    <property type="entry name" value="CELL DEATH ACTIVATOR CIDE"/>
    <property type="match status" value="1"/>
</dbReference>
<evidence type="ECO:0000256" key="4">
    <source>
        <dbReference type="SAM" id="MobiDB-lite"/>
    </source>
</evidence>
<dbReference type="Pfam" id="PF09033">
    <property type="entry name" value="DFF-C"/>
    <property type="match status" value="1"/>
</dbReference>
<keyword evidence="7" id="KW-1185">Reference proteome</keyword>
<feature type="coiled-coil region" evidence="3">
    <location>
        <begin position="175"/>
        <end position="209"/>
    </location>
</feature>
<dbReference type="EMBL" id="JAROKS010000008">
    <property type="protein sequence ID" value="KAK1801558.1"/>
    <property type="molecule type" value="Genomic_DNA"/>
</dbReference>
<dbReference type="Gene3D" id="3.10.20.10">
    <property type="match status" value="1"/>
</dbReference>
<accession>A0AAD9E240</accession>
<dbReference type="FunFam" id="1.10.1490.10:FF:000001">
    <property type="entry name" value="DNA fragmentation factor subunit alpha"/>
    <property type="match status" value="1"/>
</dbReference>
<evidence type="ECO:0000259" key="5">
    <source>
        <dbReference type="PROSITE" id="PS51135"/>
    </source>
</evidence>
<organism evidence="6 7">
    <name type="scientific">Electrophorus voltai</name>
    <dbReference type="NCBI Taxonomy" id="2609070"/>
    <lineage>
        <taxon>Eukaryota</taxon>
        <taxon>Metazoa</taxon>
        <taxon>Chordata</taxon>
        <taxon>Craniata</taxon>
        <taxon>Vertebrata</taxon>
        <taxon>Euteleostomi</taxon>
        <taxon>Actinopterygii</taxon>
        <taxon>Neopterygii</taxon>
        <taxon>Teleostei</taxon>
        <taxon>Ostariophysi</taxon>
        <taxon>Gymnotiformes</taxon>
        <taxon>Gymnotoidei</taxon>
        <taxon>Gymnotidae</taxon>
        <taxon>Electrophorus</taxon>
    </lineage>
</organism>
<keyword evidence="1 2" id="KW-0053">Apoptosis</keyword>
<dbReference type="SUPFAM" id="SSF81783">
    <property type="entry name" value="C-terminal domain of DFF45/ICAD (DFF-C domain)"/>
    <property type="match status" value="1"/>
</dbReference>
<sequence length="327" mass="35993">MRNSSKRVSLADTVSATMADLKPCKVCNATRQRYFGLVVCSLDQLRVKGSGKLGFDHGTPVLVTLEDDGTIVEDEDYFLCLPSNTKFMLLSEKEIWTPASRCDGHRARLSQDSFEVEADVVDSLPSGAEGWHGLARQLRQDLASIILMSEADLQSLVDVPCADLASVLGFPEQKAKDLQDTLQRFLDRREEERQSRELLQLFLKALEKEDGQAALQEGGTVEDETDGLEMNSVAGISSRTLQVLKTKMSPATRLSNTELQQVLNAGSEAMAEALGWDGKKTADLTQACEAELVTRVQQLQALQALSTHSERNEATPTTPLHKRAKRS</sequence>
<keyword evidence="3" id="KW-0175">Coiled coil</keyword>
<dbReference type="InterPro" id="IPR003508">
    <property type="entry name" value="CIDE-N_dom"/>
</dbReference>
<dbReference type="PANTHER" id="PTHR12306:SF16">
    <property type="entry name" value="DNAATION FACTOR SUBUNIT ALPHA"/>
    <property type="match status" value="1"/>
</dbReference>
<protein>
    <recommendedName>
        <fullName evidence="5">CIDE-N domain-containing protein</fullName>
    </recommendedName>
</protein>
<name>A0AAD9E240_9TELE</name>
<dbReference type="Gene3D" id="1.10.1490.10">
    <property type="entry name" value="C-terminal domain of DFF45/ICAD (DFF-C domain)"/>
    <property type="match status" value="2"/>
</dbReference>
<evidence type="ECO:0000256" key="3">
    <source>
        <dbReference type="SAM" id="Coils"/>
    </source>
</evidence>
<dbReference type="InterPro" id="IPR027296">
    <property type="entry name" value="DFF-C"/>
</dbReference>
<dbReference type="PROSITE" id="PS51135">
    <property type="entry name" value="CIDE_N"/>
    <property type="match status" value="1"/>
</dbReference>
<dbReference type="SUPFAM" id="SSF54277">
    <property type="entry name" value="CAD &amp; PB1 domains"/>
    <property type="match status" value="1"/>
</dbReference>
<gene>
    <name evidence="6" type="ORF">P4O66_004612</name>
</gene>
<reference evidence="6" key="1">
    <citation type="submission" date="2023-03" db="EMBL/GenBank/DDBJ databases">
        <title>Electrophorus voltai genome.</title>
        <authorList>
            <person name="Bian C."/>
        </authorList>
    </citation>
    <scope>NUCLEOTIDE SEQUENCE</scope>
    <source>
        <strain evidence="6">CB-2022</strain>
        <tissue evidence="6">Muscle</tissue>
    </source>
</reference>